<keyword evidence="3" id="KW-0143">Chaperone</keyword>
<evidence type="ECO:0000259" key="6">
    <source>
        <dbReference type="SMART" id="SM00833"/>
    </source>
</evidence>
<dbReference type="GO" id="GO:0016787">
    <property type="term" value="F:hydrolase activity"/>
    <property type="evidence" value="ECO:0007669"/>
    <property type="project" value="UniProtKB-KW"/>
</dbReference>
<evidence type="ECO:0000313" key="7">
    <source>
        <dbReference type="EMBL" id="OLQ01314.1"/>
    </source>
</evidence>
<evidence type="ECO:0000256" key="1">
    <source>
        <dbReference type="ARBA" id="ARBA00022741"/>
    </source>
</evidence>
<evidence type="ECO:0000256" key="4">
    <source>
        <dbReference type="ARBA" id="ARBA00034320"/>
    </source>
</evidence>
<comment type="caution">
    <text evidence="7">The sequence shown here is derived from an EMBL/GenBank/DDBJ whole genome shotgun (WGS) entry which is preliminary data.</text>
</comment>
<dbReference type="InterPro" id="IPR036627">
    <property type="entry name" value="CobW-likC_sf"/>
</dbReference>
<dbReference type="Gene3D" id="3.30.1220.10">
    <property type="entry name" value="CobW-like, C-terminal domain"/>
    <property type="match status" value="1"/>
</dbReference>
<dbReference type="Pfam" id="PF07683">
    <property type="entry name" value="CobW_C"/>
    <property type="match status" value="1"/>
</dbReference>
<sequence length="700" mass="77189">MDGWAQKGQAQIAEPQREGPLPVSTLCGFLGAGPPVILKGNPKKELQWRLSDYMIVEASGVSEPSQIARIFADHESLNEAESVARLDTCVTVVDCGDFFGNLEGVKKGPKNESFPQLLAEQIEDISDQVKIQVKILNPKALVLTARQSRIDVMQVTPKRNYNGDYRNFLKSSGVTGHPILAALVCLVAPIDLKFLDFLDSRKTGTYSLFGVLGGSYGPGNYTHQMKARGAPNAFPPRGAAESWLSGQWSQVQACLVALDGLDDCEVAGLRLEIKVSSAANSWQEMKTDLDHWFSRVAAQLATKEIDFADIMENAKVVDTKLYNPEDFQGWKTHGLAEAENDKGDAGETWMASCISDVILAPAARQTRHEIRFGITSFLYRARRPFHPVRFDEAFVQKFFVLHETDAESKAQGDAAIRRSQAEAAVMARAAKKKRLREETLGGLLRSKGFLWLANRHDLMGIFSQATICKDFQPLYGDRRQDMVFIGKDLKHEKVQQILDGCLLTDEVKAASKQEMAMGIDGWKATMGDVFLNASDSATFMDDLLPDFLTAHFEDEVTPKRNYNGDYRYDCVDEDWKDSDVYEALVEAEAAEEAATLLPPEGEMNDSEPLADGEGMTREEQDAALKELFEEAAKGGSLGAGPMVDIKRRAAKEIAAEKAKEKVAAAVAKAKDFSCEQGPEDITVKELEPLFKKAGVLKVIV</sequence>
<keyword evidence="8" id="KW-1185">Reference proteome</keyword>
<dbReference type="Gene3D" id="3.40.50.300">
    <property type="entry name" value="P-loop containing nucleotide triphosphate hydrolases"/>
    <property type="match status" value="1"/>
</dbReference>
<name>A0A1Q9E1J3_SYMMI</name>
<dbReference type="Proteomes" id="UP000186817">
    <property type="component" value="Unassembled WGS sequence"/>
</dbReference>
<comment type="similarity">
    <text evidence="4">Belongs to the SIMIBI class G3E GTPase family. ZNG1 subfamily.</text>
</comment>
<reference evidence="7 8" key="1">
    <citation type="submission" date="2016-02" db="EMBL/GenBank/DDBJ databases">
        <title>Genome analysis of coral dinoflagellate symbionts highlights evolutionary adaptations to a symbiotic lifestyle.</title>
        <authorList>
            <person name="Aranda M."/>
            <person name="Li Y."/>
            <person name="Liew Y.J."/>
            <person name="Baumgarten S."/>
            <person name="Simakov O."/>
            <person name="Wilson M."/>
            <person name="Piel J."/>
            <person name="Ashoor H."/>
            <person name="Bougouffa S."/>
            <person name="Bajic V.B."/>
            <person name="Ryu T."/>
            <person name="Ravasi T."/>
            <person name="Bayer T."/>
            <person name="Micklem G."/>
            <person name="Kim H."/>
            <person name="Bhak J."/>
            <person name="Lajeunesse T.C."/>
            <person name="Voolstra C.R."/>
        </authorList>
    </citation>
    <scope>NUCLEOTIDE SEQUENCE [LARGE SCALE GENOMIC DNA]</scope>
    <source>
        <strain evidence="7 8">CCMP2467</strain>
    </source>
</reference>
<dbReference type="Pfam" id="PF02492">
    <property type="entry name" value="cobW"/>
    <property type="match status" value="1"/>
</dbReference>
<dbReference type="PANTHER" id="PTHR43603">
    <property type="entry name" value="COBW DOMAIN-CONTAINING PROTEIN DDB_G0274527"/>
    <property type="match status" value="1"/>
</dbReference>
<dbReference type="InterPro" id="IPR011629">
    <property type="entry name" value="CobW-like_C"/>
</dbReference>
<dbReference type="GO" id="GO:0000166">
    <property type="term" value="F:nucleotide binding"/>
    <property type="evidence" value="ECO:0007669"/>
    <property type="project" value="UniProtKB-KW"/>
</dbReference>
<dbReference type="InterPro" id="IPR003495">
    <property type="entry name" value="CobW/HypB/UreG_nucleotide-bd"/>
</dbReference>
<comment type="catalytic activity">
    <reaction evidence="5">
        <text>GTP + H2O = GDP + phosphate + H(+)</text>
        <dbReference type="Rhea" id="RHEA:19669"/>
        <dbReference type="ChEBI" id="CHEBI:15377"/>
        <dbReference type="ChEBI" id="CHEBI:15378"/>
        <dbReference type="ChEBI" id="CHEBI:37565"/>
        <dbReference type="ChEBI" id="CHEBI:43474"/>
        <dbReference type="ChEBI" id="CHEBI:58189"/>
    </reaction>
    <physiologicalReaction direction="left-to-right" evidence="5">
        <dbReference type="Rhea" id="RHEA:19670"/>
    </physiologicalReaction>
</comment>
<evidence type="ECO:0000256" key="5">
    <source>
        <dbReference type="ARBA" id="ARBA00049117"/>
    </source>
</evidence>
<keyword evidence="1" id="KW-0547">Nucleotide-binding</keyword>
<dbReference type="SMART" id="SM00833">
    <property type="entry name" value="CobW_C"/>
    <property type="match status" value="1"/>
</dbReference>
<dbReference type="InterPro" id="IPR051927">
    <property type="entry name" value="Zn_Chap_cDPG_Synth"/>
</dbReference>
<dbReference type="InterPro" id="IPR027417">
    <property type="entry name" value="P-loop_NTPase"/>
</dbReference>
<dbReference type="EMBL" id="LSRX01000297">
    <property type="protein sequence ID" value="OLQ01314.1"/>
    <property type="molecule type" value="Genomic_DNA"/>
</dbReference>
<dbReference type="PANTHER" id="PTHR43603:SF1">
    <property type="entry name" value="ZINC-REGULATED GTPASE METALLOPROTEIN ACTIVATOR 1"/>
    <property type="match status" value="1"/>
</dbReference>
<protein>
    <submittedName>
        <fullName evidence="7">47 kDa protein</fullName>
    </submittedName>
</protein>
<gene>
    <name evidence="7" type="ORF">AK812_SmicGene15964</name>
</gene>
<dbReference type="AlphaFoldDB" id="A0A1Q9E1J3"/>
<keyword evidence="2" id="KW-0378">Hydrolase</keyword>
<proteinExistence type="inferred from homology"/>
<organism evidence="7 8">
    <name type="scientific">Symbiodinium microadriaticum</name>
    <name type="common">Dinoflagellate</name>
    <name type="synonym">Zooxanthella microadriatica</name>
    <dbReference type="NCBI Taxonomy" id="2951"/>
    <lineage>
        <taxon>Eukaryota</taxon>
        <taxon>Sar</taxon>
        <taxon>Alveolata</taxon>
        <taxon>Dinophyceae</taxon>
        <taxon>Suessiales</taxon>
        <taxon>Symbiodiniaceae</taxon>
        <taxon>Symbiodinium</taxon>
    </lineage>
</organism>
<feature type="domain" description="CobW C-terminal" evidence="6">
    <location>
        <begin position="374"/>
        <end position="502"/>
    </location>
</feature>
<evidence type="ECO:0000256" key="3">
    <source>
        <dbReference type="ARBA" id="ARBA00023186"/>
    </source>
</evidence>
<dbReference type="SUPFAM" id="SSF90002">
    <property type="entry name" value="Hypothetical protein YjiA, C-terminal domain"/>
    <property type="match status" value="1"/>
</dbReference>
<dbReference type="OrthoDB" id="272672at2759"/>
<evidence type="ECO:0000313" key="8">
    <source>
        <dbReference type="Proteomes" id="UP000186817"/>
    </source>
</evidence>
<evidence type="ECO:0000256" key="2">
    <source>
        <dbReference type="ARBA" id="ARBA00022801"/>
    </source>
</evidence>
<accession>A0A1Q9E1J3</accession>